<dbReference type="Gene3D" id="3.30.470.20">
    <property type="entry name" value="ATP-grasp fold, B domain"/>
    <property type="match status" value="1"/>
</dbReference>
<evidence type="ECO:0000313" key="7">
    <source>
        <dbReference type="EMBL" id="CAK0873342.1"/>
    </source>
</evidence>
<feature type="domain" description="ATP-grasp" evidence="6">
    <location>
        <begin position="190"/>
        <end position="386"/>
    </location>
</feature>
<dbReference type="InterPro" id="IPR011761">
    <property type="entry name" value="ATP-grasp"/>
</dbReference>
<accession>A0ABN9VJA8</accession>
<sequence>MMRVTAAFCIYASQSSSSSYSSSCAYRSHFGPSPFACNVVLCLWSVFATRLSALRLRHMVFVNADGSRMVALVIGSGHRVRSLGMFERMHELGMSTVVVDGEGSWAHEMEVTGVVHKVVVVPGLGQLPQEAELAAAVVDALRAASIGNVTGAYNAYNKYLLLTALVAEKLGVVTNSYEAVRRCVFKNETRKCLVAHGLEPWKSFPCSTTQDIEQAVGQIAFPAILKPAKGSASVGVVKVFSAEEAVKTFLEQRAERNTRDEVFLLEEYIDGPEFGVEIVMQHGRLLFCSVMDADKQSYGQFFQGTGRSFPTAHGHVIEASVASHCVASVQALGLTTGVFDLDVRFSPQCGVRILEVNARMGGGSVQRMHQHVYGMDLVELHLQTCMGISVGHVAHMHPLEPSMCYEAGWVESPYSGKVSGIGIDAFAERLRSMFREHPHVLEFVPLCDDGDAINGYKVPGLPSSLIMVFTKGAEKSFARKHLAGALCAAEERIADLVEPDAPLAPKVTTSVDAVVTAAVGTAMICAAAALTHPLLFEQVMSPRRRNAPADCASIQPFEALEASAELMPSPVPSPAYPALAVVR</sequence>
<dbReference type="PROSITE" id="PS50975">
    <property type="entry name" value="ATP_GRASP"/>
    <property type="match status" value="1"/>
</dbReference>
<evidence type="ECO:0000256" key="3">
    <source>
        <dbReference type="ARBA" id="ARBA00022840"/>
    </source>
</evidence>
<evidence type="ECO:0000259" key="6">
    <source>
        <dbReference type="PROSITE" id="PS50975"/>
    </source>
</evidence>
<dbReference type="PANTHER" id="PTHR43585:SF2">
    <property type="entry name" value="ATP-GRASP ENZYME FSQD"/>
    <property type="match status" value="1"/>
</dbReference>
<reference evidence="7" key="1">
    <citation type="submission" date="2023-10" db="EMBL/GenBank/DDBJ databases">
        <authorList>
            <person name="Chen Y."/>
            <person name="Shah S."/>
            <person name="Dougan E. K."/>
            <person name="Thang M."/>
            <person name="Chan C."/>
        </authorList>
    </citation>
    <scope>NUCLEOTIDE SEQUENCE [LARGE SCALE GENOMIC DNA]</scope>
</reference>
<dbReference type="InterPro" id="IPR052032">
    <property type="entry name" value="ATP-dep_AA_Ligase"/>
</dbReference>
<keyword evidence="1" id="KW-0436">Ligase</keyword>
<dbReference type="PANTHER" id="PTHR43585">
    <property type="entry name" value="FUMIPYRROLE BIOSYNTHESIS PROTEIN C"/>
    <property type="match status" value="1"/>
</dbReference>
<name>A0ABN9VJA8_9DINO</name>
<dbReference type="Proteomes" id="UP001189429">
    <property type="component" value="Unassembled WGS sequence"/>
</dbReference>
<evidence type="ECO:0000256" key="2">
    <source>
        <dbReference type="ARBA" id="ARBA00022741"/>
    </source>
</evidence>
<keyword evidence="8" id="KW-1185">Reference proteome</keyword>
<evidence type="ECO:0000256" key="1">
    <source>
        <dbReference type="ARBA" id="ARBA00022598"/>
    </source>
</evidence>
<dbReference type="EMBL" id="CAUYUJ010017271">
    <property type="protein sequence ID" value="CAK0873342.1"/>
    <property type="molecule type" value="Genomic_DNA"/>
</dbReference>
<dbReference type="Pfam" id="PF13535">
    <property type="entry name" value="ATP-grasp_4"/>
    <property type="match status" value="1"/>
</dbReference>
<dbReference type="SUPFAM" id="SSF56059">
    <property type="entry name" value="Glutathione synthetase ATP-binding domain-like"/>
    <property type="match status" value="1"/>
</dbReference>
<keyword evidence="5" id="KW-1133">Transmembrane helix</keyword>
<protein>
    <recommendedName>
        <fullName evidence="6">ATP-grasp domain-containing protein</fullName>
    </recommendedName>
</protein>
<evidence type="ECO:0000256" key="4">
    <source>
        <dbReference type="PROSITE-ProRule" id="PRU00409"/>
    </source>
</evidence>
<proteinExistence type="predicted"/>
<gene>
    <name evidence="7" type="ORF">PCOR1329_LOCUS58586</name>
</gene>
<evidence type="ECO:0000256" key="5">
    <source>
        <dbReference type="SAM" id="Phobius"/>
    </source>
</evidence>
<evidence type="ECO:0000313" key="8">
    <source>
        <dbReference type="Proteomes" id="UP001189429"/>
    </source>
</evidence>
<keyword evidence="5" id="KW-0472">Membrane</keyword>
<keyword evidence="2 4" id="KW-0547">Nucleotide-binding</keyword>
<comment type="caution">
    <text evidence="7">The sequence shown here is derived from an EMBL/GenBank/DDBJ whole genome shotgun (WGS) entry which is preliminary data.</text>
</comment>
<keyword evidence="5" id="KW-0812">Transmembrane</keyword>
<organism evidence="7 8">
    <name type="scientific">Prorocentrum cordatum</name>
    <dbReference type="NCBI Taxonomy" id="2364126"/>
    <lineage>
        <taxon>Eukaryota</taxon>
        <taxon>Sar</taxon>
        <taxon>Alveolata</taxon>
        <taxon>Dinophyceae</taxon>
        <taxon>Prorocentrales</taxon>
        <taxon>Prorocentraceae</taxon>
        <taxon>Prorocentrum</taxon>
    </lineage>
</organism>
<feature type="transmembrane region" description="Helical" evidence="5">
    <location>
        <begin position="513"/>
        <end position="536"/>
    </location>
</feature>
<keyword evidence="3 4" id="KW-0067">ATP-binding</keyword>